<dbReference type="Pfam" id="PF03704">
    <property type="entry name" value="BTAD"/>
    <property type="match status" value="1"/>
</dbReference>
<protein>
    <recommendedName>
        <fullName evidence="6">OmpR/PhoB-type domain-containing protein</fullName>
    </recommendedName>
</protein>
<gene>
    <name evidence="7" type="ORF">Vau01_098340</name>
</gene>
<dbReference type="InterPro" id="IPR051677">
    <property type="entry name" value="AfsR-DnrI-RedD_regulator"/>
</dbReference>
<evidence type="ECO:0000256" key="1">
    <source>
        <dbReference type="ARBA" id="ARBA00005820"/>
    </source>
</evidence>
<dbReference type="GO" id="GO:0000160">
    <property type="term" value="P:phosphorelay signal transduction system"/>
    <property type="evidence" value="ECO:0007669"/>
    <property type="project" value="InterPro"/>
</dbReference>
<dbReference type="RefSeq" id="WP_204007888.1">
    <property type="nucleotide sequence ID" value="NZ_BOPG01000077.1"/>
</dbReference>
<dbReference type="GO" id="GO:0006355">
    <property type="term" value="P:regulation of DNA-templated transcription"/>
    <property type="evidence" value="ECO:0007669"/>
    <property type="project" value="InterPro"/>
</dbReference>
<dbReference type="PANTHER" id="PTHR35807:SF1">
    <property type="entry name" value="TRANSCRIPTIONAL REGULATOR REDD"/>
    <property type="match status" value="1"/>
</dbReference>
<dbReference type="PROSITE" id="PS51755">
    <property type="entry name" value="OMPR_PHOB"/>
    <property type="match status" value="1"/>
</dbReference>
<dbReference type="Pfam" id="PF00486">
    <property type="entry name" value="Trans_reg_C"/>
    <property type="match status" value="1"/>
</dbReference>
<evidence type="ECO:0000256" key="4">
    <source>
        <dbReference type="ARBA" id="ARBA00023163"/>
    </source>
</evidence>
<evidence type="ECO:0000313" key="7">
    <source>
        <dbReference type="EMBL" id="GIJ62318.1"/>
    </source>
</evidence>
<evidence type="ECO:0000256" key="2">
    <source>
        <dbReference type="ARBA" id="ARBA00023015"/>
    </source>
</evidence>
<dbReference type="InterPro" id="IPR001867">
    <property type="entry name" value="OmpR/PhoB-type_DNA-bd"/>
</dbReference>
<dbReference type="EMBL" id="BOPG01000077">
    <property type="protein sequence ID" value="GIJ62318.1"/>
    <property type="molecule type" value="Genomic_DNA"/>
</dbReference>
<dbReference type="InterPro" id="IPR011990">
    <property type="entry name" value="TPR-like_helical_dom_sf"/>
</dbReference>
<dbReference type="SUPFAM" id="SSF46894">
    <property type="entry name" value="C-terminal effector domain of the bipartite response regulators"/>
    <property type="match status" value="1"/>
</dbReference>
<name>A0A8J3ZJ04_9ACTN</name>
<feature type="domain" description="OmpR/PhoB-type" evidence="6">
    <location>
        <begin position="1"/>
        <end position="98"/>
    </location>
</feature>
<dbReference type="SUPFAM" id="SSF48452">
    <property type="entry name" value="TPR-like"/>
    <property type="match status" value="1"/>
</dbReference>
<evidence type="ECO:0000256" key="5">
    <source>
        <dbReference type="PROSITE-ProRule" id="PRU01091"/>
    </source>
</evidence>
<dbReference type="AlphaFoldDB" id="A0A8J3ZJ04"/>
<dbReference type="Gene3D" id="1.25.40.10">
    <property type="entry name" value="Tetratricopeptide repeat domain"/>
    <property type="match status" value="1"/>
</dbReference>
<dbReference type="CDD" id="cd15831">
    <property type="entry name" value="BTAD"/>
    <property type="match status" value="1"/>
</dbReference>
<dbReference type="InterPro" id="IPR036388">
    <property type="entry name" value="WH-like_DNA-bd_sf"/>
</dbReference>
<dbReference type="Proteomes" id="UP000612585">
    <property type="component" value="Unassembled WGS sequence"/>
</dbReference>
<dbReference type="SMART" id="SM00862">
    <property type="entry name" value="Trans_reg_C"/>
    <property type="match status" value="1"/>
</dbReference>
<feature type="DNA-binding region" description="OmpR/PhoB-type" evidence="5">
    <location>
        <begin position="1"/>
        <end position="98"/>
    </location>
</feature>
<dbReference type="GO" id="GO:0003677">
    <property type="term" value="F:DNA binding"/>
    <property type="evidence" value="ECO:0007669"/>
    <property type="project" value="UniProtKB-UniRule"/>
</dbReference>
<organism evidence="7 8">
    <name type="scientific">Virgisporangium aurantiacum</name>
    <dbReference type="NCBI Taxonomy" id="175570"/>
    <lineage>
        <taxon>Bacteria</taxon>
        <taxon>Bacillati</taxon>
        <taxon>Actinomycetota</taxon>
        <taxon>Actinomycetes</taxon>
        <taxon>Micromonosporales</taxon>
        <taxon>Micromonosporaceae</taxon>
        <taxon>Virgisporangium</taxon>
    </lineage>
</organism>
<comment type="similarity">
    <text evidence="1">Belongs to the AfsR/DnrI/RedD regulatory family.</text>
</comment>
<keyword evidence="2" id="KW-0805">Transcription regulation</keyword>
<dbReference type="InterPro" id="IPR005158">
    <property type="entry name" value="BTAD"/>
</dbReference>
<proteinExistence type="inferred from homology"/>
<keyword evidence="4" id="KW-0804">Transcription</keyword>
<keyword evidence="8" id="KW-1185">Reference proteome</keyword>
<evidence type="ECO:0000256" key="3">
    <source>
        <dbReference type="ARBA" id="ARBA00023125"/>
    </source>
</evidence>
<dbReference type="InterPro" id="IPR016032">
    <property type="entry name" value="Sig_transdc_resp-reg_C-effctor"/>
</dbReference>
<reference evidence="7" key="1">
    <citation type="submission" date="2021-01" db="EMBL/GenBank/DDBJ databases">
        <title>Whole genome shotgun sequence of Virgisporangium aurantiacum NBRC 16421.</title>
        <authorList>
            <person name="Komaki H."/>
            <person name="Tamura T."/>
        </authorList>
    </citation>
    <scope>NUCLEOTIDE SEQUENCE</scope>
    <source>
        <strain evidence="7">NBRC 16421</strain>
    </source>
</reference>
<sequence length="592" mass="64119">MGATEVEIRLLGPVEVAAGEARWPVGPPQRQLVLAIFAAQVGRQVSVDTLVDRIWEDRPPPAARRAVQAHVTRLRQTLSGAGFGAALTGRSGGYLLDLEPLRVDLYRFRQVAAQARDDHRGGAERVALLESALRCWQGQPLSGLDGSWVDTTREVWRRERVDAMVAWAETAFAVHGAERVIAPVAALVAEEPLCEPLVAVQIRALTAAGRAAEALECYAGIRTRLAEQLGTDPARELQEAHLAVLRDGAGSRRAVSSPAGLEPQRAIWLRRQRIATSNVDEAKLRYLDEAVRQAVADSERRPPAALVPHVRDLRDHVDQLLGGRQHPPQRARLFTVATYLSGLLGALALDLSAFPTARGYAAEAFDLTDALGEPDVQAWARGVQSLIAYYAGDFHDALAYAQDGRRRAPRGQQSVRLTINGEARALARLGDRYGVEAAVDHALTLVEELPPQTDVSVSLATAPYCRARTAANAATAFLCVGAPEKVAGLVADALTVFDRAELRGPQALSRLDLATATLHGRGRDVERACHLAAEALAVTVDQRFWSVHQRANQFLAAARPWAGHARVRQVAALVAERDRRPPKPAGHLPSRP</sequence>
<accession>A0A8J3ZJ04</accession>
<keyword evidence="3 5" id="KW-0238">DNA-binding</keyword>
<dbReference type="Gene3D" id="1.10.10.10">
    <property type="entry name" value="Winged helix-like DNA-binding domain superfamily/Winged helix DNA-binding domain"/>
    <property type="match status" value="1"/>
</dbReference>
<comment type="caution">
    <text evidence="7">The sequence shown here is derived from an EMBL/GenBank/DDBJ whole genome shotgun (WGS) entry which is preliminary data.</text>
</comment>
<evidence type="ECO:0000259" key="6">
    <source>
        <dbReference type="PROSITE" id="PS51755"/>
    </source>
</evidence>
<evidence type="ECO:0000313" key="8">
    <source>
        <dbReference type="Proteomes" id="UP000612585"/>
    </source>
</evidence>
<dbReference type="PANTHER" id="PTHR35807">
    <property type="entry name" value="TRANSCRIPTIONAL REGULATOR REDD-RELATED"/>
    <property type="match status" value="1"/>
</dbReference>
<dbReference type="SMART" id="SM01043">
    <property type="entry name" value="BTAD"/>
    <property type="match status" value="1"/>
</dbReference>